<dbReference type="AlphaFoldDB" id="A0A9N9K391"/>
<feature type="signal peptide" evidence="1">
    <location>
        <begin position="1"/>
        <end position="21"/>
    </location>
</feature>
<organism evidence="2 3">
    <name type="scientific">Dentiscutata erythropus</name>
    <dbReference type="NCBI Taxonomy" id="1348616"/>
    <lineage>
        <taxon>Eukaryota</taxon>
        <taxon>Fungi</taxon>
        <taxon>Fungi incertae sedis</taxon>
        <taxon>Mucoromycota</taxon>
        <taxon>Glomeromycotina</taxon>
        <taxon>Glomeromycetes</taxon>
        <taxon>Diversisporales</taxon>
        <taxon>Gigasporaceae</taxon>
        <taxon>Dentiscutata</taxon>
    </lineage>
</organism>
<feature type="non-terminal residue" evidence="2">
    <location>
        <position position="1"/>
    </location>
</feature>
<accession>A0A9N9K391</accession>
<evidence type="ECO:0000313" key="3">
    <source>
        <dbReference type="Proteomes" id="UP000789405"/>
    </source>
</evidence>
<proteinExistence type="predicted"/>
<dbReference type="Proteomes" id="UP000789405">
    <property type="component" value="Unassembled WGS sequence"/>
</dbReference>
<feature type="chain" id="PRO_5040238268" evidence="1">
    <location>
        <begin position="22"/>
        <end position="103"/>
    </location>
</feature>
<dbReference type="InterPro" id="IPR012337">
    <property type="entry name" value="RNaseH-like_sf"/>
</dbReference>
<keyword evidence="1" id="KW-0732">Signal</keyword>
<sequence>NFIYLLLKRLLLFQHLAYQLAQQLQKDISQQVRNDGNLLYNLLLENYEWQYLEELIILLQPFAQSIIFIGDSHYPTLGIMYLTIQKLFNHLNTVKLATFEVQE</sequence>
<dbReference type="SUPFAM" id="SSF53098">
    <property type="entry name" value="Ribonuclease H-like"/>
    <property type="match status" value="1"/>
</dbReference>
<reference evidence="2" key="1">
    <citation type="submission" date="2021-06" db="EMBL/GenBank/DDBJ databases">
        <authorList>
            <person name="Kallberg Y."/>
            <person name="Tangrot J."/>
            <person name="Rosling A."/>
        </authorList>
    </citation>
    <scope>NUCLEOTIDE SEQUENCE</scope>
    <source>
        <strain evidence="2">MA453B</strain>
    </source>
</reference>
<protein>
    <submittedName>
        <fullName evidence="2">4042_t:CDS:1</fullName>
    </submittedName>
</protein>
<name>A0A9N9K391_9GLOM</name>
<dbReference type="EMBL" id="CAJVPY010044094">
    <property type="protein sequence ID" value="CAG8808681.1"/>
    <property type="molecule type" value="Genomic_DNA"/>
</dbReference>
<gene>
    <name evidence="2" type="ORF">DERYTH_LOCUS24939</name>
</gene>
<feature type="non-terminal residue" evidence="2">
    <location>
        <position position="103"/>
    </location>
</feature>
<comment type="caution">
    <text evidence="2">The sequence shown here is derived from an EMBL/GenBank/DDBJ whole genome shotgun (WGS) entry which is preliminary data.</text>
</comment>
<evidence type="ECO:0000313" key="2">
    <source>
        <dbReference type="EMBL" id="CAG8808681.1"/>
    </source>
</evidence>
<evidence type="ECO:0000256" key="1">
    <source>
        <dbReference type="SAM" id="SignalP"/>
    </source>
</evidence>
<keyword evidence="3" id="KW-1185">Reference proteome</keyword>